<dbReference type="Proteomes" id="UP001595711">
    <property type="component" value="Unassembled WGS sequence"/>
</dbReference>
<reference evidence="2" key="1">
    <citation type="journal article" date="2019" name="Int. J. Syst. Evol. Microbiol.">
        <title>The Global Catalogue of Microorganisms (GCM) 10K type strain sequencing project: providing services to taxonomists for standard genome sequencing and annotation.</title>
        <authorList>
            <consortium name="The Broad Institute Genomics Platform"/>
            <consortium name="The Broad Institute Genome Sequencing Center for Infectious Disease"/>
            <person name="Wu L."/>
            <person name="Ma J."/>
        </authorList>
    </citation>
    <scope>NUCLEOTIDE SEQUENCE [LARGE SCALE GENOMIC DNA]</scope>
    <source>
        <strain evidence="2">KCTC 42182</strain>
    </source>
</reference>
<dbReference type="RefSeq" id="WP_379721955.1">
    <property type="nucleotide sequence ID" value="NZ_JBHRYJ010000001.1"/>
</dbReference>
<name>A0ABV7VDE2_9PROT</name>
<comment type="caution">
    <text evidence="1">The sequence shown here is derived from an EMBL/GenBank/DDBJ whole genome shotgun (WGS) entry which is preliminary data.</text>
</comment>
<organism evidence="1 2">
    <name type="scientific">Ferrovibrio xuzhouensis</name>
    <dbReference type="NCBI Taxonomy" id="1576914"/>
    <lineage>
        <taxon>Bacteria</taxon>
        <taxon>Pseudomonadati</taxon>
        <taxon>Pseudomonadota</taxon>
        <taxon>Alphaproteobacteria</taxon>
        <taxon>Rhodospirillales</taxon>
        <taxon>Rhodospirillaceae</taxon>
        <taxon>Ferrovibrio</taxon>
    </lineage>
</organism>
<dbReference type="EMBL" id="JBHRYJ010000001">
    <property type="protein sequence ID" value="MFC3674641.1"/>
    <property type="molecule type" value="Genomic_DNA"/>
</dbReference>
<evidence type="ECO:0000313" key="2">
    <source>
        <dbReference type="Proteomes" id="UP001595711"/>
    </source>
</evidence>
<evidence type="ECO:0000313" key="1">
    <source>
        <dbReference type="EMBL" id="MFC3674641.1"/>
    </source>
</evidence>
<keyword evidence="2" id="KW-1185">Reference proteome</keyword>
<sequence>MRFPLRTLAHVHGFRRATQGRLGAEQIAVCRSCGWKWSVNLDAARRELGDDATGRDLIGVHRCPHCGEGMAGDAYVVIDTAPQQRPVWFGSQFEGRLDTTDPFATMKTRRRT</sequence>
<proteinExistence type="predicted"/>
<accession>A0ABV7VDE2</accession>
<protein>
    <submittedName>
        <fullName evidence="1">Uncharacterized protein</fullName>
    </submittedName>
</protein>
<gene>
    <name evidence="1" type="ORF">ACFOOQ_03740</name>
</gene>